<accession>A0A0D2A9E1</accession>
<dbReference type="GO" id="GO:0061651">
    <property type="term" value="F:Atg12 conjugating enzyme activity"/>
    <property type="evidence" value="ECO:0007669"/>
    <property type="project" value="TreeGrafter"/>
</dbReference>
<dbReference type="InterPro" id="IPR007135">
    <property type="entry name" value="Atg3/Atg10"/>
</dbReference>
<dbReference type="GO" id="GO:0000422">
    <property type="term" value="P:autophagy of mitochondrion"/>
    <property type="evidence" value="ECO:0007669"/>
    <property type="project" value="TreeGrafter"/>
</dbReference>
<comment type="similarity">
    <text evidence="1">Belongs to the ATG10 family.</text>
</comment>
<keyword evidence="6" id="KW-0072">Autophagy</keyword>
<evidence type="ECO:0000256" key="1">
    <source>
        <dbReference type="ARBA" id="ARBA00005696"/>
    </source>
</evidence>
<evidence type="ECO:0000256" key="2">
    <source>
        <dbReference type="ARBA" id="ARBA00021099"/>
    </source>
</evidence>
<dbReference type="Pfam" id="PF03987">
    <property type="entry name" value="Autophagy_act_C"/>
    <property type="match status" value="1"/>
</dbReference>
<keyword evidence="5" id="KW-0813">Transport</keyword>
<keyword evidence="5" id="KW-0653">Protein transport</keyword>
<dbReference type="Gene3D" id="3.30.1460.50">
    <property type="match status" value="1"/>
</dbReference>
<name>A0A0D2A9E1_9PEZI</name>
<dbReference type="VEuPathDB" id="FungiDB:PV09_05581"/>
<keyword evidence="3" id="KW-0808">Transferase</keyword>
<evidence type="ECO:0000256" key="3">
    <source>
        <dbReference type="ARBA" id="ARBA00022679"/>
    </source>
</evidence>
<dbReference type="EMBL" id="KN847545">
    <property type="protein sequence ID" value="KIW03373.1"/>
    <property type="molecule type" value="Genomic_DNA"/>
</dbReference>
<proteinExistence type="inferred from homology"/>
<sequence length="239" mass="25398">MGPEVHQYPFVTVDEWSRVCESFVSACRRSIGEHCEADATSHHQQHGVDFVRITRTVERSSDGSADGEEQAADAISDCGGACEEDSDNEVAVVPRSQSKDGRSFIVTYDILLSTSYRVPVLHFTVRDMAGGPVTDLASVYADMIPTSFKDQVSGIGVIGAVSMTDHPLTGLPSFFVHPCNTADALRHVGGGRLVSVSEYLFLWMGIIAPAVGLSLPSTAFHGAHPAEPPNASGVGAGEH</sequence>
<dbReference type="AlphaFoldDB" id="A0A0D2A9E1"/>
<evidence type="ECO:0000256" key="5">
    <source>
        <dbReference type="ARBA" id="ARBA00022927"/>
    </source>
</evidence>
<dbReference type="HOGENOM" id="CLU_072332_0_2_1"/>
<evidence type="ECO:0000256" key="6">
    <source>
        <dbReference type="ARBA" id="ARBA00023006"/>
    </source>
</evidence>
<dbReference type="GeneID" id="27313554"/>
<dbReference type="OrthoDB" id="4089664at2759"/>
<keyword evidence="4" id="KW-0833">Ubl conjugation pathway</keyword>
<dbReference type="RefSeq" id="XP_016213242.1">
    <property type="nucleotide sequence ID" value="XM_016359103.1"/>
</dbReference>
<evidence type="ECO:0000256" key="4">
    <source>
        <dbReference type="ARBA" id="ARBA00022786"/>
    </source>
</evidence>
<gene>
    <name evidence="8" type="ORF">PV09_05581</name>
</gene>
<dbReference type="PANTHER" id="PTHR14957">
    <property type="entry name" value="UBIQUITIN-LIKE-CONJUGATING ENZYME ATG10"/>
    <property type="match status" value="1"/>
</dbReference>
<dbReference type="GO" id="GO:0032446">
    <property type="term" value="P:protein modification by small protein conjugation"/>
    <property type="evidence" value="ECO:0007669"/>
    <property type="project" value="TreeGrafter"/>
</dbReference>
<evidence type="ECO:0000313" key="8">
    <source>
        <dbReference type="EMBL" id="KIW03373.1"/>
    </source>
</evidence>
<organism evidence="8 9">
    <name type="scientific">Verruconis gallopava</name>
    <dbReference type="NCBI Taxonomy" id="253628"/>
    <lineage>
        <taxon>Eukaryota</taxon>
        <taxon>Fungi</taxon>
        <taxon>Dikarya</taxon>
        <taxon>Ascomycota</taxon>
        <taxon>Pezizomycotina</taxon>
        <taxon>Dothideomycetes</taxon>
        <taxon>Pleosporomycetidae</taxon>
        <taxon>Venturiales</taxon>
        <taxon>Sympoventuriaceae</taxon>
        <taxon>Verruconis</taxon>
    </lineage>
</organism>
<dbReference type="STRING" id="253628.A0A0D2A9E1"/>
<dbReference type="GO" id="GO:0005829">
    <property type="term" value="C:cytosol"/>
    <property type="evidence" value="ECO:0007669"/>
    <property type="project" value="TreeGrafter"/>
</dbReference>
<dbReference type="Proteomes" id="UP000053259">
    <property type="component" value="Unassembled WGS sequence"/>
</dbReference>
<reference evidence="8 9" key="1">
    <citation type="submission" date="2015-01" db="EMBL/GenBank/DDBJ databases">
        <title>The Genome Sequence of Ochroconis gallopava CBS43764.</title>
        <authorList>
            <consortium name="The Broad Institute Genomics Platform"/>
            <person name="Cuomo C."/>
            <person name="de Hoog S."/>
            <person name="Gorbushina A."/>
            <person name="Stielow B."/>
            <person name="Teixiera M."/>
            <person name="Abouelleil A."/>
            <person name="Chapman S.B."/>
            <person name="Priest M."/>
            <person name="Young S.K."/>
            <person name="Wortman J."/>
            <person name="Nusbaum C."/>
            <person name="Birren B."/>
        </authorList>
    </citation>
    <scope>NUCLEOTIDE SEQUENCE [LARGE SCALE GENOMIC DNA]</scope>
    <source>
        <strain evidence="8 9">CBS 43764</strain>
    </source>
</reference>
<dbReference type="InParanoid" id="A0A0D2A9E1"/>
<evidence type="ECO:0000313" key="9">
    <source>
        <dbReference type="Proteomes" id="UP000053259"/>
    </source>
</evidence>
<dbReference type="GO" id="GO:0015031">
    <property type="term" value="P:protein transport"/>
    <property type="evidence" value="ECO:0007669"/>
    <property type="project" value="UniProtKB-KW"/>
</dbReference>
<dbReference type="GO" id="GO:0000045">
    <property type="term" value="P:autophagosome assembly"/>
    <property type="evidence" value="ECO:0007669"/>
    <property type="project" value="TreeGrafter"/>
</dbReference>
<evidence type="ECO:0000256" key="7">
    <source>
        <dbReference type="ARBA" id="ARBA00029833"/>
    </source>
</evidence>
<dbReference type="PANTHER" id="PTHR14957:SF1">
    <property type="entry name" value="UBIQUITIN-LIKE-CONJUGATING ENZYME ATG10"/>
    <property type="match status" value="1"/>
</dbReference>
<keyword evidence="9" id="KW-1185">Reference proteome</keyword>
<protein>
    <recommendedName>
        <fullName evidence="2">Ubiquitin-like-conjugating enzyme ATG10</fullName>
    </recommendedName>
    <alternativeName>
        <fullName evidence="7">Autophagy-related protein 10</fullName>
    </alternativeName>
</protein>